<feature type="compositionally biased region" description="Low complexity" evidence="3">
    <location>
        <begin position="158"/>
        <end position="167"/>
    </location>
</feature>
<sequence>MSYKALYRYNSSEPGTLCFEEGDRFTLLDGSADPNWWQVADVHGHVGFVPHNYIEEIKDHKLDDVISSIDRAIEFVHLSATQKGGTFTHEQRKTLQKLIEHRQTVLKNQSASADSPVKKQAPTRSKSRSSGKHRSAPPPPIRASDTQTTSKSPPPSSTQPETESNPPNDRLSSPVLNNDTERQPSATHAEPTSPLRSPSSESVPGKLGQDLLELVRINTGLSYAKCTTALNAVFSHVRESVPSVAGTMDKILQSLQQTANASVSDGKLSLEGSMDKERLEVIFAELTDCKNDSQQRSWALHEDEAVISEYLEELTTILSDANPDVCKAVIYRDNYEVINSLVLYYQMEHRTSLRLLLLKAFGVLCGLESLILSQLLSSVLLVELARDMQADARSLQKLCFSSLVATMLLSSGQPLPYTHYDQLNEEFVSFLLNNIEDPPPEDESEQIPDLFVNLVLAFNLHFTDLSANLVMTVLARRKTSRTFSEKIMILVNREVDPVRMFEYEPKPPNSLLKILCDIFASADTSSLFYTNDMNVLIDIIIRQLTDRCPGDKLRTEYLSLIHSILKMPVYWEHKHRLADLKRTLEKIAKEQEAESKPDKQILMDIRKECKFNFTITF</sequence>
<dbReference type="SMART" id="SM00326">
    <property type="entry name" value="SH3"/>
    <property type="match status" value="1"/>
</dbReference>
<keyword evidence="6" id="KW-1185">Reference proteome</keyword>
<evidence type="ECO:0000313" key="5">
    <source>
        <dbReference type="EnsemblMetazoa" id="XP_038068582.1"/>
    </source>
</evidence>
<dbReference type="InterPro" id="IPR001452">
    <property type="entry name" value="SH3_domain"/>
</dbReference>
<feature type="domain" description="SH3" evidence="4">
    <location>
        <begin position="1"/>
        <end position="59"/>
    </location>
</feature>
<evidence type="ECO:0000313" key="6">
    <source>
        <dbReference type="Proteomes" id="UP000887568"/>
    </source>
</evidence>
<evidence type="ECO:0000256" key="3">
    <source>
        <dbReference type="SAM" id="MobiDB-lite"/>
    </source>
</evidence>
<dbReference type="GO" id="GO:0006897">
    <property type="term" value="P:endocytosis"/>
    <property type="evidence" value="ECO:0007669"/>
    <property type="project" value="TreeGrafter"/>
</dbReference>
<dbReference type="EnsemblMetazoa" id="XM_038212651.1">
    <property type="protein sequence ID" value="XP_038068579.1"/>
    <property type="gene ID" value="LOC119737971"/>
</dbReference>
<dbReference type="SUPFAM" id="SSF50044">
    <property type="entry name" value="SH3-domain"/>
    <property type="match status" value="1"/>
</dbReference>
<dbReference type="Pfam" id="PF14604">
    <property type="entry name" value="SH3_9"/>
    <property type="match status" value="1"/>
</dbReference>
<evidence type="ECO:0000256" key="1">
    <source>
        <dbReference type="ARBA" id="ARBA00022443"/>
    </source>
</evidence>
<dbReference type="GO" id="GO:0071933">
    <property type="term" value="F:Arp2/3 complex binding"/>
    <property type="evidence" value="ECO:0007669"/>
    <property type="project" value="TreeGrafter"/>
</dbReference>
<reference evidence="5" key="1">
    <citation type="submission" date="2022-11" db="UniProtKB">
        <authorList>
            <consortium name="EnsemblMetazoa"/>
        </authorList>
    </citation>
    <scope>IDENTIFICATION</scope>
</reference>
<dbReference type="PANTHER" id="PTHR13357:SF1">
    <property type="entry name" value="NCK-INTERACTING PROTEIN WITH SH3 DOMAIN"/>
    <property type="match status" value="1"/>
</dbReference>
<dbReference type="InterPro" id="IPR018556">
    <property type="entry name" value="SPIN90/Ldb17_LRD"/>
</dbReference>
<dbReference type="OMA" id="CFARIFC"/>
<dbReference type="PANTHER" id="PTHR13357">
    <property type="entry name" value="SH3 ADAPTER PROTEIN SPIN90 NCK INTERACTING PROTEIN WITH SH3 DOMAIN"/>
    <property type="match status" value="1"/>
</dbReference>
<dbReference type="PROSITE" id="PS50002">
    <property type="entry name" value="SH3"/>
    <property type="match status" value="1"/>
</dbReference>
<dbReference type="EnsemblMetazoa" id="XM_038212654.1">
    <property type="protein sequence ID" value="XP_038068582.1"/>
    <property type="gene ID" value="LOC119737971"/>
</dbReference>
<accession>A0A914AY05</accession>
<feature type="compositionally biased region" description="Polar residues" evidence="3">
    <location>
        <begin position="170"/>
        <end position="186"/>
    </location>
</feature>
<proteinExistence type="predicted"/>
<dbReference type="InterPro" id="IPR016024">
    <property type="entry name" value="ARM-type_fold"/>
</dbReference>
<dbReference type="EnsemblMetazoa" id="XM_038212653.1">
    <property type="protein sequence ID" value="XP_038068581.1"/>
    <property type="gene ID" value="LOC119737971"/>
</dbReference>
<dbReference type="RefSeq" id="XP_038068582.1">
    <property type="nucleotide sequence ID" value="XM_038212654.1"/>
</dbReference>
<dbReference type="OrthoDB" id="445362at2759"/>
<dbReference type="InterPro" id="IPR036028">
    <property type="entry name" value="SH3-like_dom_sf"/>
</dbReference>
<dbReference type="Pfam" id="PF09431">
    <property type="entry name" value="SPIN90_LRD"/>
    <property type="match status" value="1"/>
</dbReference>
<protein>
    <recommendedName>
        <fullName evidence="4">SH3 domain-containing protein</fullName>
    </recommendedName>
</protein>
<dbReference type="GeneID" id="119737971"/>
<evidence type="ECO:0000259" key="4">
    <source>
        <dbReference type="PROSITE" id="PS50002"/>
    </source>
</evidence>
<dbReference type="RefSeq" id="XP_038068579.1">
    <property type="nucleotide sequence ID" value="XM_038212651.1"/>
</dbReference>
<organism evidence="5 6">
    <name type="scientific">Patiria miniata</name>
    <name type="common">Bat star</name>
    <name type="synonym">Asterina miniata</name>
    <dbReference type="NCBI Taxonomy" id="46514"/>
    <lineage>
        <taxon>Eukaryota</taxon>
        <taxon>Metazoa</taxon>
        <taxon>Echinodermata</taxon>
        <taxon>Eleutherozoa</taxon>
        <taxon>Asterozoa</taxon>
        <taxon>Asteroidea</taxon>
        <taxon>Valvatacea</taxon>
        <taxon>Valvatida</taxon>
        <taxon>Asterinidae</taxon>
        <taxon>Patiria</taxon>
    </lineage>
</organism>
<dbReference type="Gene3D" id="2.30.30.40">
    <property type="entry name" value="SH3 Domains"/>
    <property type="match status" value="1"/>
</dbReference>
<dbReference type="InterPro" id="IPR030125">
    <property type="entry name" value="SPIN90/Ldb17"/>
</dbReference>
<evidence type="ECO:0000256" key="2">
    <source>
        <dbReference type="PROSITE-ProRule" id="PRU00192"/>
    </source>
</evidence>
<name>A0A914AY05_PATMI</name>
<feature type="region of interest" description="Disordered" evidence="3">
    <location>
        <begin position="105"/>
        <end position="205"/>
    </location>
</feature>
<feature type="compositionally biased region" description="Basic residues" evidence="3">
    <location>
        <begin position="125"/>
        <end position="135"/>
    </location>
</feature>
<dbReference type="Proteomes" id="UP000887568">
    <property type="component" value="Unplaced"/>
</dbReference>
<dbReference type="RefSeq" id="XP_038068581.1">
    <property type="nucleotide sequence ID" value="XM_038212653.1"/>
</dbReference>
<dbReference type="AlphaFoldDB" id="A0A914AY05"/>
<dbReference type="SUPFAM" id="SSF48371">
    <property type="entry name" value="ARM repeat"/>
    <property type="match status" value="1"/>
</dbReference>
<keyword evidence="1 2" id="KW-0728">SH3 domain</keyword>